<evidence type="ECO:0000313" key="10">
    <source>
        <dbReference type="EMBL" id="PVH23880.1"/>
    </source>
</evidence>
<comment type="caution">
    <text evidence="10">The sequence shown here is derived from an EMBL/GenBank/DDBJ whole genome shotgun (WGS) entry which is preliminary data.</text>
</comment>
<dbReference type="OrthoDB" id="8670769at2"/>
<dbReference type="Pfam" id="PF12805">
    <property type="entry name" value="FUSC-like"/>
    <property type="match status" value="1"/>
</dbReference>
<feature type="transmembrane region" description="Helical" evidence="7">
    <location>
        <begin position="116"/>
        <end position="134"/>
    </location>
</feature>
<dbReference type="RefSeq" id="WP_116777132.1">
    <property type="nucleotide sequence ID" value="NZ_QDKG01000009.1"/>
</dbReference>
<feature type="transmembrane region" description="Helical" evidence="7">
    <location>
        <begin position="416"/>
        <end position="435"/>
    </location>
</feature>
<name>A0A2T8HER1_9SPHI</name>
<evidence type="ECO:0000256" key="3">
    <source>
        <dbReference type="ARBA" id="ARBA00022692"/>
    </source>
</evidence>
<evidence type="ECO:0000259" key="8">
    <source>
        <dbReference type="Pfam" id="PF12805"/>
    </source>
</evidence>
<dbReference type="PANTHER" id="PTHR30509:SF9">
    <property type="entry name" value="MULTIDRUG RESISTANCE PROTEIN MDTO"/>
    <property type="match status" value="1"/>
</dbReference>
<feature type="transmembrane region" description="Helical" evidence="7">
    <location>
        <begin position="27"/>
        <end position="54"/>
    </location>
</feature>
<dbReference type="InterPro" id="IPR032692">
    <property type="entry name" value="YccS_N"/>
</dbReference>
<evidence type="ECO:0000256" key="1">
    <source>
        <dbReference type="ARBA" id="ARBA00004651"/>
    </source>
</evidence>
<keyword evidence="4 7" id="KW-1133">Transmembrane helix</keyword>
<evidence type="ECO:0000256" key="4">
    <source>
        <dbReference type="ARBA" id="ARBA00022989"/>
    </source>
</evidence>
<evidence type="ECO:0000256" key="7">
    <source>
        <dbReference type="SAM" id="Phobius"/>
    </source>
</evidence>
<feature type="transmembrane region" description="Helical" evidence="7">
    <location>
        <begin position="447"/>
        <end position="477"/>
    </location>
</feature>
<evidence type="ECO:0000259" key="9">
    <source>
        <dbReference type="Pfam" id="PF13515"/>
    </source>
</evidence>
<evidence type="ECO:0000313" key="11">
    <source>
        <dbReference type="Proteomes" id="UP000245627"/>
    </source>
</evidence>
<dbReference type="GO" id="GO:0005886">
    <property type="term" value="C:plasma membrane"/>
    <property type="evidence" value="ECO:0007669"/>
    <property type="project" value="UniProtKB-SubCell"/>
</dbReference>
<comment type="subcellular location">
    <subcellularLocation>
        <location evidence="1">Cell membrane</location>
        <topology evidence="1">Multi-pass membrane protein</topology>
    </subcellularLocation>
</comment>
<accession>A0A2T8HER1</accession>
<feature type="domain" description="Integral membrane bound transporter" evidence="9">
    <location>
        <begin position="408"/>
        <end position="527"/>
    </location>
</feature>
<comment type="similarity">
    <text evidence="6">Belongs to the YccS/YhfK family.</text>
</comment>
<dbReference type="PANTHER" id="PTHR30509">
    <property type="entry name" value="P-HYDROXYBENZOIC ACID EFFLUX PUMP SUBUNIT-RELATED"/>
    <property type="match status" value="1"/>
</dbReference>
<evidence type="ECO:0000256" key="6">
    <source>
        <dbReference type="ARBA" id="ARBA00043993"/>
    </source>
</evidence>
<feature type="transmembrane region" description="Helical" evidence="7">
    <location>
        <begin position="515"/>
        <end position="533"/>
    </location>
</feature>
<dbReference type="AlphaFoldDB" id="A0A2T8HER1"/>
<keyword evidence="11" id="KW-1185">Reference proteome</keyword>
<feature type="transmembrane region" description="Helical" evidence="7">
    <location>
        <begin position="140"/>
        <end position="158"/>
    </location>
</feature>
<keyword evidence="2" id="KW-1003">Cell membrane</keyword>
<dbReference type="EMBL" id="QDKG01000009">
    <property type="protein sequence ID" value="PVH23880.1"/>
    <property type="molecule type" value="Genomic_DNA"/>
</dbReference>
<proteinExistence type="inferred from homology"/>
<evidence type="ECO:0000256" key="2">
    <source>
        <dbReference type="ARBA" id="ARBA00022475"/>
    </source>
</evidence>
<organism evidence="10 11">
    <name type="scientific">Sphingobacterium corticibacter</name>
    <dbReference type="NCBI Taxonomy" id="2171749"/>
    <lineage>
        <taxon>Bacteria</taxon>
        <taxon>Pseudomonadati</taxon>
        <taxon>Bacteroidota</taxon>
        <taxon>Sphingobacteriia</taxon>
        <taxon>Sphingobacteriales</taxon>
        <taxon>Sphingobacteriaceae</taxon>
        <taxon>Sphingobacterium</taxon>
    </lineage>
</organism>
<protein>
    <submittedName>
        <fullName evidence="10">FUSC family protein</fullName>
    </submittedName>
</protein>
<evidence type="ECO:0000256" key="5">
    <source>
        <dbReference type="ARBA" id="ARBA00023136"/>
    </source>
</evidence>
<dbReference type="Proteomes" id="UP000245627">
    <property type="component" value="Unassembled WGS sequence"/>
</dbReference>
<feature type="transmembrane region" description="Helical" evidence="7">
    <location>
        <begin position="393"/>
        <end position="410"/>
    </location>
</feature>
<feature type="transmembrane region" description="Helical" evidence="7">
    <location>
        <begin position="483"/>
        <end position="503"/>
    </location>
</feature>
<keyword evidence="5 7" id="KW-0472">Membrane</keyword>
<keyword evidence="3 7" id="KW-0812">Transmembrane</keyword>
<gene>
    <name evidence="10" type="ORF">DC487_16740</name>
</gene>
<feature type="domain" description="Integral membrane protein YccS N-terminal" evidence="8">
    <location>
        <begin position="70"/>
        <end position="339"/>
    </location>
</feature>
<reference evidence="10 11" key="1">
    <citation type="submission" date="2018-04" db="EMBL/GenBank/DDBJ databases">
        <title>Sphingobacterium cortibacter sp. nov.</title>
        <authorList>
            <person name="Li Y."/>
        </authorList>
    </citation>
    <scope>NUCLEOTIDE SEQUENCE [LARGE SCALE GENOMIC DNA]</scope>
    <source>
        <strain evidence="10 11">2c-3</strain>
    </source>
</reference>
<sequence>MKQSKEIKSFFYGQYFAEGLRITIGSIIPVVVCALLDQLFVGTLISLGALLVGLSDTPGPPHHRRTGMLACLGVCLFTFLVTISVNNSFVLMGGVLAIISFSYSMFGVFNARAATVGAMGILMMLIHIEGEYTLKEELQFILFFIIGAVWYMIVSFSFNKIQPYRLAQQELAESIRHVAEFLRLRANFYNVKTDHNQNYLKIIEKQIEVHQHQENVRELLFRSKRSVKDTTKLGRLLILVFNDIVDLYEQSMTTYYDYDAIRKMFNDTGVLHHFRYVVVKLTHELDHFAYQINANQMPRPMHDFTKDVEHLRFKVEQIDKNYDRNTIPLKKVIVNIRKMVALIDNMYNYSQVNASSIIKEEIDDASKFIQTSHIDWKSFKSNLSKDSSIFRHAVRMAIVMTVSYFGMHFLNFSDKGSFWVLLTILVILKPGFGLTKERNVQRLMGTVIGGIVGALILITIHNQAVLFILLVLFFLIAYSIFRINYILFVVFLTPYVLIMISFTGVNTFEMAKERIFDTFIGGMVAFLSSYIIFPNWESTKIKETIYKLLVANFVYLEQVAKMFTDEPINITEYKLARKELYIASANMGSTFQRMLTEPKWRQKNTKDVNRFVILNHIFFSYSASLFTEIDKSSNLHISNNQYDLLKRTAFNLYRLIQRFEEYEAPVDWTTNFQGSLDEDENHEDSKLITEQLQFLLKISNDLPAATDDAIKRDAIKYEKEMEVTHA</sequence>
<dbReference type="Pfam" id="PF13515">
    <property type="entry name" value="FUSC_2"/>
    <property type="match status" value="1"/>
</dbReference>
<dbReference type="InterPro" id="IPR049453">
    <property type="entry name" value="Memb_transporter_dom"/>
</dbReference>